<dbReference type="RefSeq" id="WP_210655104.1">
    <property type="nucleotide sequence ID" value="NZ_JAGKSP010000001.1"/>
</dbReference>
<dbReference type="SUPFAM" id="SSF49313">
    <property type="entry name" value="Cadherin-like"/>
    <property type="match status" value="1"/>
</dbReference>
<feature type="region of interest" description="Disordered" evidence="1">
    <location>
        <begin position="841"/>
        <end position="860"/>
    </location>
</feature>
<feature type="domain" description="SLH" evidence="2">
    <location>
        <begin position="1305"/>
        <end position="1368"/>
    </location>
</feature>
<organism evidence="4 5">
    <name type="scientific">Paenibacillus lignilyticus</name>
    <dbReference type="NCBI Taxonomy" id="1172615"/>
    <lineage>
        <taxon>Bacteria</taxon>
        <taxon>Bacillati</taxon>
        <taxon>Bacillota</taxon>
        <taxon>Bacilli</taxon>
        <taxon>Bacillales</taxon>
        <taxon>Paenibacillaceae</taxon>
        <taxon>Paenibacillus</taxon>
    </lineage>
</organism>
<evidence type="ECO:0000313" key="5">
    <source>
        <dbReference type="Proteomes" id="UP000673394"/>
    </source>
</evidence>
<dbReference type="InterPro" id="IPR001119">
    <property type="entry name" value="SLH_dom"/>
</dbReference>
<feature type="domain" description="SLH" evidence="2">
    <location>
        <begin position="1431"/>
        <end position="1488"/>
    </location>
</feature>
<dbReference type="InterPro" id="IPR015919">
    <property type="entry name" value="Cadherin-like_sf"/>
</dbReference>
<dbReference type="Gene3D" id="2.60.120.260">
    <property type="entry name" value="Galactose-binding domain-like"/>
    <property type="match status" value="2"/>
</dbReference>
<dbReference type="InterPro" id="IPR013320">
    <property type="entry name" value="ConA-like_dom_sf"/>
</dbReference>
<dbReference type="EMBL" id="JAGKSP010000001">
    <property type="protein sequence ID" value="MBP3961574.1"/>
    <property type="molecule type" value="Genomic_DNA"/>
</dbReference>
<gene>
    <name evidence="3" type="ORF">I8J30_02540</name>
    <name evidence="4" type="ORF">I8J30_13655</name>
</gene>
<proteinExistence type="predicted"/>
<dbReference type="InterPro" id="IPR051465">
    <property type="entry name" value="Cell_Envelope_Struct_Comp"/>
</dbReference>
<dbReference type="PANTHER" id="PTHR43308">
    <property type="entry name" value="OUTER MEMBRANE PROTEIN ALPHA-RELATED"/>
    <property type="match status" value="1"/>
</dbReference>
<dbReference type="SUPFAM" id="SSF49899">
    <property type="entry name" value="Concanavalin A-like lectins/glucanases"/>
    <property type="match status" value="1"/>
</dbReference>
<dbReference type="Gene3D" id="2.60.40.10">
    <property type="entry name" value="Immunoglobulins"/>
    <property type="match status" value="1"/>
</dbReference>
<feature type="domain" description="SLH" evidence="2">
    <location>
        <begin position="1369"/>
        <end position="1428"/>
    </location>
</feature>
<dbReference type="InterPro" id="IPR012334">
    <property type="entry name" value="Pectin_lyas_fold"/>
</dbReference>
<dbReference type="Pfam" id="PF17851">
    <property type="entry name" value="GH43_C2"/>
    <property type="match status" value="1"/>
</dbReference>
<evidence type="ECO:0000256" key="1">
    <source>
        <dbReference type="SAM" id="MobiDB-lite"/>
    </source>
</evidence>
<keyword evidence="5" id="KW-1185">Reference proteome</keyword>
<feature type="compositionally biased region" description="Acidic residues" evidence="1">
    <location>
        <begin position="633"/>
        <end position="643"/>
    </location>
</feature>
<dbReference type="SMART" id="SM00736">
    <property type="entry name" value="CADG"/>
    <property type="match status" value="1"/>
</dbReference>
<feature type="region of interest" description="Disordered" evidence="1">
    <location>
        <begin position="633"/>
        <end position="654"/>
    </location>
</feature>
<dbReference type="Pfam" id="PF13229">
    <property type="entry name" value="Beta_helix"/>
    <property type="match status" value="1"/>
</dbReference>
<dbReference type="PROSITE" id="PS51272">
    <property type="entry name" value="SLH"/>
    <property type="match status" value="3"/>
</dbReference>
<dbReference type="InterPro" id="IPR011050">
    <property type="entry name" value="Pectin_lyase_fold/virulence"/>
</dbReference>
<feature type="compositionally biased region" description="Pro residues" evidence="1">
    <location>
        <begin position="846"/>
        <end position="855"/>
    </location>
</feature>
<dbReference type="SUPFAM" id="SSF51126">
    <property type="entry name" value="Pectin lyase-like"/>
    <property type="match status" value="2"/>
</dbReference>
<evidence type="ECO:0000259" key="2">
    <source>
        <dbReference type="PROSITE" id="PS51272"/>
    </source>
</evidence>
<dbReference type="PANTHER" id="PTHR43308:SF5">
    <property type="entry name" value="S-LAYER PROTEIN _ PEPTIDOGLYCAN ENDO-BETA-N-ACETYLGLUCOSAMINIDASE"/>
    <property type="match status" value="1"/>
</dbReference>
<dbReference type="InterPro" id="IPR006626">
    <property type="entry name" value="PbH1"/>
</dbReference>
<reference evidence="4 5" key="1">
    <citation type="submission" date="2021-04" db="EMBL/GenBank/DDBJ databases">
        <title>Paenibacillus sp. DLE-14 whole genome sequence.</title>
        <authorList>
            <person name="Ham Y.J."/>
        </authorList>
    </citation>
    <scope>NUCLEOTIDE SEQUENCE [LARGE SCALE GENOMIC DNA]</scope>
    <source>
        <strain evidence="4 5">DLE-14</strain>
    </source>
</reference>
<comment type="caution">
    <text evidence="4">The sequence shown here is derived from an EMBL/GenBank/DDBJ whole genome shotgun (WGS) entry which is preliminary data.</text>
</comment>
<sequence>MSQGQAWKTLDKVNGTDFVPGDQILFKAGGSWNGHLTIDDSGYGANRITFDKYGEGPKPIIAGGGVPKTIFLHNAEYVTIRNLEITNDAPENDHRYGIFVSNDTGRTLRSLHFESLDIHNVKGNYAGSLRFWSAAIGFNAYKSNSSYDDFLIADSHIYDNESHGIQSDGDAAVKESTFYTNVVIRNNFFERNGNGDIVVGLCDSPLIEYNTSYDQGGGFEGYGYTVSMWEWLSKNAVFQNNEVAYTNHDPLQDNDDGDSQAFDADIATVDRVTFQYNYSHDNAGGFLLVMGNSQENYKGATVRYNVSFNDHKTNVNENTTLSINHAGSEGSYIYNNVFYNNIEDEGIHIKSLATETAKIYYQNNIFYANAASTYPSASDSNNVFDYNGYFGTGNIAPVEDLHAVTADPKFADPIPAVPTDGMEGADVFKLSSDSPYINAGTVIADNGGRDFWGNALYNGAPDIGAHEYGSPKAEAVTVTLKPLIIPDAVDPAIHAGRWSVKAVSTGTASNNEMKQTLSGVQPNQEYKAQVWVKGTGGYTLSVGDGNTVIDQIAFEASSEWTQVQLPVNSGNSATLVYALTETGGAAGTAYFDDAFLGVADGPNLLENNSFEYGVRPWTIGNVFSLYHTIAPIDPDDPTPEPEPELPTTAEQVNDDFDSTDLNARWKWISEDPLKWSLSSNPGKMNIASSGGDVDSTKNVLLQWAPKGDFTIETKISAIPTADWEQTGLLVYIDGANHIKLNRVHDGELKFQFGYKQDGVWNSSTYTNINDSDDDNPDYYLKLEKRGATYTGYYSQDGTDYTKIGSYTVYFTGNKRIGLYNCNGTNVIADFDYFRMTSLDTNAGEPTAPPTTPPTVPNEAHSGDYAIKVDKNSAGSAWKSMGYNDIAVTPNTALQFKAWVKGSGKVKFAYTADWAKFYEYDLTATDEWKEVIIDFNPGTDTVINVSIKTTDASSTMFIDDVFLGTSGGENLIKNASFEDGSGPWWGVEAPFSLVEVIDANSKPEFYPLRDKSIRENSPLVFTIHATDKNENPLTYSVENLPAGAQFNASSRKFSWTPTYSQAGVYTVTFNVTDGTSTVSEDVQISVLDGPTPPTIPSTTPPTTPSPHPGTVKIAAIPDGNGKAVVEVKANEIQAALLDSKESIVEIIVEGAASAKEVTVNLSGDAVQTALVNKIKQFNINTGLAVISIPTELLKKQDGASGNVQLSVTNVDSSALSGEAKEAVGSHPVYDFNLSIDGKKISQFGDQAVTVKLNYKLKSGEDSHQIIIYYLNDNGKPEIVKSGKFDSATGQVTFSTKHFSKFAIAFNEVSFNDIANVAWAQDSIEALAARGIINGVGGDSFKPNDQLTRAAFITMLMNAFDLIDSNAKTSLSDVKKDTWYSSAIASAQQLGIVQGKTDGTFGVNDKISRQDMAVMLYNVGLLVKASFNGNGEAASFRDQSEIAAYAVNAVAAIQQAKIINGVGNGNFAPRDVATRAQAAVVIWNMFARTK</sequence>
<dbReference type="Gene3D" id="2.160.20.10">
    <property type="entry name" value="Single-stranded right-handed beta-helix, Pectin lyase-like"/>
    <property type="match status" value="1"/>
</dbReference>
<dbReference type="InterPro" id="IPR013783">
    <property type="entry name" value="Ig-like_fold"/>
</dbReference>
<dbReference type="Gene3D" id="2.60.120.200">
    <property type="match status" value="1"/>
</dbReference>
<dbReference type="InterPro" id="IPR039448">
    <property type="entry name" value="Beta_helix"/>
</dbReference>
<dbReference type="InterPro" id="IPR006644">
    <property type="entry name" value="Cadg"/>
</dbReference>
<accession>A0ABS5CCS5</accession>
<protein>
    <submittedName>
        <fullName evidence="4">S-layer homology domain-containing protein</fullName>
    </submittedName>
</protein>
<dbReference type="SMART" id="SM00710">
    <property type="entry name" value="PbH1"/>
    <property type="match status" value="6"/>
</dbReference>
<name>A0ABS5CCS5_9BACL</name>
<dbReference type="Proteomes" id="UP000673394">
    <property type="component" value="Unassembled WGS sequence"/>
</dbReference>
<dbReference type="Pfam" id="PF00395">
    <property type="entry name" value="SLH"/>
    <property type="match status" value="3"/>
</dbReference>
<dbReference type="InterPro" id="IPR041542">
    <property type="entry name" value="GH43_C2"/>
</dbReference>
<dbReference type="EMBL" id="JAGKSP010000004">
    <property type="protein sequence ID" value="MBP3963756.1"/>
    <property type="molecule type" value="Genomic_DNA"/>
</dbReference>
<evidence type="ECO:0000313" key="3">
    <source>
        <dbReference type="EMBL" id="MBP3961574.1"/>
    </source>
</evidence>
<evidence type="ECO:0000313" key="4">
    <source>
        <dbReference type="EMBL" id="MBP3963756.1"/>
    </source>
</evidence>
<dbReference type="Pfam" id="PF05345">
    <property type="entry name" value="He_PIG"/>
    <property type="match status" value="1"/>
</dbReference>